<dbReference type="InterPro" id="IPR000504">
    <property type="entry name" value="RRM_dom"/>
</dbReference>
<name>A0AA39TK08_ARMTA</name>
<dbReference type="InterPro" id="IPR035979">
    <property type="entry name" value="RBD_domain_sf"/>
</dbReference>
<keyword evidence="4" id="KW-1185">Reference proteome</keyword>
<gene>
    <name evidence="3" type="ORF">EV420DRAFT_1640134</name>
</gene>
<dbReference type="AlphaFoldDB" id="A0AA39TK08"/>
<evidence type="ECO:0000313" key="3">
    <source>
        <dbReference type="EMBL" id="KAK0461832.1"/>
    </source>
</evidence>
<keyword evidence="1" id="KW-0694">RNA-binding</keyword>
<comment type="caution">
    <text evidence="3">The sequence shown here is derived from an EMBL/GenBank/DDBJ whole genome shotgun (WGS) entry which is preliminary data.</text>
</comment>
<sequence length="435" mass="49053">MQRHFFSALSRYRRAPRFFSVRTASTGPRYEGSVLLPGYSHRTVRVGNLPQEYDLDSVLNAIQANPVERILTRHDHVLVQFFSEEMAQRCVRNYEGLLSLAIHPHPSPPLSCFTVAAIGYFSLSRALEISNLSPDISEDILKDQVKCSSARVERSESEARARLEFMDVHDAVKAKTTLMRLKSFKDAKLAYARHSGSYMYPSWFTPSVDDAPGAKRKVVIENIPDGAAVVECRRWTNAFDSIMPTVLSSARFTKLQTFVISFGTTESAQNFFETYGPRAKIRGMKMSLAQDKSQYIDCSILTARGLGGNRKIHIHIGRENRRSDEDYVQMFSRYGGITSIADRFQDGASKGTLWVEFQSIQGAMRAVIALCHGAPSITALQGADFGFYNTQHLKRMEVNTKKKETMDGDETNFLEAIHLVVHEGRLPQITPNFWT</sequence>
<dbReference type="RefSeq" id="XP_060333570.1">
    <property type="nucleotide sequence ID" value="XM_060477061.1"/>
</dbReference>
<protein>
    <recommendedName>
        <fullName evidence="2">RRM domain-containing protein</fullName>
    </recommendedName>
</protein>
<dbReference type="GeneID" id="85360609"/>
<evidence type="ECO:0000313" key="4">
    <source>
        <dbReference type="Proteomes" id="UP001175211"/>
    </source>
</evidence>
<dbReference type="GO" id="GO:0003723">
    <property type="term" value="F:RNA binding"/>
    <property type="evidence" value="ECO:0007669"/>
    <property type="project" value="UniProtKB-UniRule"/>
</dbReference>
<proteinExistence type="predicted"/>
<reference evidence="3" key="1">
    <citation type="submission" date="2023-06" db="EMBL/GenBank/DDBJ databases">
        <authorList>
            <consortium name="Lawrence Berkeley National Laboratory"/>
            <person name="Ahrendt S."/>
            <person name="Sahu N."/>
            <person name="Indic B."/>
            <person name="Wong-Bajracharya J."/>
            <person name="Merenyi Z."/>
            <person name="Ke H.-M."/>
            <person name="Monk M."/>
            <person name="Kocsube S."/>
            <person name="Drula E."/>
            <person name="Lipzen A."/>
            <person name="Balint B."/>
            <person name="Henrissat B."/>
            <person name="Andreopoulos B."/>
            <person name="Martin F.M."/>
            <person name="Harder C.B."/>
            <person name="Rigling D."/>
            <person name="Ford K.L."/>
            <person name="Foster G.D."/>
            <person name="Pangilinan J."/>
            <person name="Papanicolaou A."/>
            <person name="Barry K."/>
            <person name="LaButti K."/>
            <person name="Viragh M."/>
            <person name="Koriabine M."/>
            <person name="Yan M."/>
            <person name="Riley R."/>
            <person name="Champramary S."/>
            <person name="Plett K.L."/>
            <person name="Tsai I.J."/>
            <person name="Slot J."/>
            <person name="Sipos G."/>
            <person name="Plett J."/>
            <person name="Nagy L.G."/>
            <person name="Grigoriev I.V."/>
        </authorList>
    </citation>
    <scope>NUCLEOTIDE SEQUENCE</scope>
    <source>
        <strain evidence="3">CCBAS 213</strain>
    </source>
</reference>
<dbReference type="CDD" id="cd00590">
    <property type="entry name" value="RRM_SF"/>
    <property type="match status" value="1"/>
</dbReference>
<dbReference type="Proteomes" id="UP001175211">
    <property type="component" value="Unassembled WGS sequence"/>
</dbReference>
<dbReference type="EMBL" id="JAUEPS010000010">
    <property type="protein sequence ID" value="KAK0461832.1"/>
    <property type="molecule type" value="Genomic_DNA"/>
</dbReference>
<feature type="domain" description="RRM" evidence="2">
    <location>
        <begin position="312"/>
        <end position="403"/>
    </location>
</feature>
<organism evidence="3 4">
    <name type="scientific">Armillaria tabescens</name>
    <name type="common">Ringless honey mushroom</name>
    <name type="synonym">Agaricus tabescens</name>
    <dbReference type="NCBI Taxonomy" id="1929756"/>
    <lineage>
        <taxon>Eukaryota</taxon>
        <taxon>Fungi</taxon>
        <taxon>Dikarya</taxon>
        <taxon>Basidiomycota</taxon>
        <taxon>Agaricomycotina</taxon>
        <taxon>Agaricomycetes</taxon>
        <taxon>Agaricomycetidae</taxon>
        <taxon>Agaricales</taxon>
        <taxon>Marasmiineae</taxon>
        <taxon>Physalacriaceae</taxon>
        <taxon>Desarmillaria</taxon>
    </lineage>
</organism>
<dbReference type="PROSITE" id="PS50102">
    <property type="entry name" value="RRM"/>
    <property type="match status" value="1"/>
</dbReference>
<accession>A0AA39TK08</accession>
<dbReference type="SUPFAM" id="SSF54928">
    <property type="entry name" value="RNA-binding domain, RBD"/>
    <property type="match status" value="2"/>
</dbReference>
<evidence type="ECO:0000259" key="2">
    <source>
        <dbReference type="PROSITE" id="PS50102"/>
    </source>
</evidence>
<evidence type="ECO:0000256" key="1">
    <source>
        <dbReference type="PROSITE-ProRule" id="PRU00176"/>
    </source>
</evidence>